<feature type="region of interest" description="Disordered" evidence="4">
    <location>
        <begin position="1189"/>
        <end position="1218"/>
    </location>
</feature>
<accession>L8GMS8</accession>
<dbReference type="OrthoDB" id="28868at2759"/>
<feature type="region of interest" description="Disordered" evidence="4">
    <location>
        <begin position="482"/>
        <end position="509"/>
    </location>
</feature>
<feature type="repeat" description="WD" evidence="3">
    <location>
        <begin position="1421"/>
        <end position="1451"/>
    </location>
</feature>
<evidence type="ECO:0000259" key="5">
    <source>
        <dbReference type="PROSITE" id="PS50181"/>
    </source>
</evidence>
<dbReference type="SMART" id="SM00320">
    <property type="entry name" value="WD40"/>
    <property type="match status" value="11"/>
</dbReference>
<dbReference type="InterPro" id="IPR001680">
    <property type="entry name" value="WD40_rpt"/>
</dbReference>
<feature type="repeat" description="WD" evidence="3">
    <location>
        <begin position="1299"/>
        <end position="1331"/>
    </location>
</feature>
<dbReference type="InterPro" id="IPR001810">
    <property type="entry name" value="F-box_dom"/>
</dbReference>
<evidence type="ECO:0000256" key="4">
    <source>
        <dbReference type="SAM" id="MobiDB-lite"/>
    </source>
</evidence>
<dbReference type="Proteomes" id="UP000011083">
    <property type="component" value="Unassembled WGS sequence"/>
</dbReference>
<dbReference type="SUPFAM" id="SSF81383">
    <property type="entry name" value="F-box domain"/>
    <property type="match status" value="1"/>
</dbReference>
<organism evidence="6 7">
    <name type="scientific">Acanthamoeba castellanii (strain ATCC 30010 / Neff)</name>
    <dbReference type="NCBI Taxonomy" id="1257118"/>
    <lineage>
        <taxon>Eukaryota</taxon>
        <taxon>Amoebozoa</taxon>
        <taxon>Discosea</taxon>
        <taxon>Longamoebia</taxon>
        <taxon>Centramoebida</taxon>
        <taxon>Acanthamoebidae</taxon>
        <taxon>Acanthamoeba</taxon>
    </lineage>
</organism>
<keyword evidence="2" id="KW-0677">Repeat</keyword>
<dbReference type="PROSITE" id="PS50082">
    <property type="entry name" value="WD_REPEATS_2"/>
    <property type="match status" value="5"/>
</dbReference>
<feature type="compositionally biased region" description="Basic and acidic residues" evidence="4">
    <location>
        <begin position="1020"/>
        <end position="1034"/>
    </location>
</feature>
<dbReference type="RefSeq" id="XP_004336393.1">
    <property type="nucleotide sequence ID" value="XM_004336345.1"/>
</dbReference>
<dbReference type="VEuPathDB" id="AmoebaDB:ACA1_379630"/>
<evidence type="ECO:0000313" key="7">
    <source>
        <dbReference type="Proteomes" id="UP000011083"/>
    </source>
</evidence>
<evidence type="ECO:0000256" key="3">
    <source>
        <dbReference type="PROSITE-ProRule" id="PRU00221"/>
    </source>
</evidence>
<dbReference type="InterPro" id="IPR000863">
    <property type="entry name" value="Sulfotransferase_dom"/>
</dbReference>
<dbReference type="EMBL" id="KB008053">
    <property type="protein sequence ID" value="ELR14380.1"/>
    <property type="molecule type" value="Genomic_DNA"/>
</dbReference>
<protein>
    <submittedName>
        <fullName evidence="6">Fbox domain containing protein</fullName>
    </submittedName>
</protein>
<dbReference type="GO" id="GO:0008146">
    <property type="term" value="F:sulfotransferase activity"/>
    <property type="evidence" value="ECO:0007669"/>
    <property type="project" value="InterPro"/>
</dbReference>
<feature type="compositionally biased region" description="Low complexity" evidence="4">
    <location>
        <begin position="306"/>
        <end position="319"/>
    </location>
</feature>
<dbReference type="KEGG" id="acan:ACA1_379630"/>
<feature type="region of interest" description="Disordered" evidence="4">
    <location>
        <begin position="196"/>
        <end position="335"/>
    </location>
</feature>
<evidence type="ECO:0000313" key="6">
    <source>
        <dbReference type="EMBL" id="ELR14380.1"/>
    </source>
</evidence>
<dbReference type="STRING" id="1257118.L8GMS8"/>
<feature type="region of interest" description="Disordered" evidence="4">
    <location>
        <begin position="1745"/>
        <end position="1783"/>
    </location>
</feature>
<evidence type="ECO:0000256" key="2">
    <source>
        <dbReference type="ARBA" id="ARBA00022737"/>
    </source>
</evidence>
<feature type="compositionally biased region" description="Basic and acidic residues" evidence="4">
    <location>
        <begin position="1192"/>
        <end position="1215"/>
    </location>
</feature>
<proteinExistence type="predicted"/>
<feature type="compositionally biased region" description="Basic and acidic residues" evidence="4">
    <location>
        <begin position="483"/>
        <end position="504"/>
    </location>
</feature>
<dbReference type="PANTHER" id="PTHR19848">
    <property type="entry name" value="WD40 REPEAT PROTEIN"/>
    <property type="match status" value="1"/>
</dbReference>
<sequence length="1851" mass="207253">MEEQRRRFSFPSAHSDPVLGSLFEAREKMGLGQQLEGLYGMENLGQAQAKLQGIHRGADEFLSYIVRSFKLDWQAAFVQSMVDLVLEMQNVSAHIARLMQNFEHYILFSERHRLNVATNSLGFLGVLPPEILQHILQFLGPKELLRRVPPLNRHLNELTNDNALWKAMCRKHIPSHPVEMEFWFLKRVEKEALLNQGGKLGKHHSRLNSARSRERASSASSSSQPFASGSADEEAAALDDRGESSNDDIVALNASSNSSINAVGDNDNDDNKSSNSNNDEESSSRDERAGAVALMPSPQQRRATLSQSTNSSSSGSGPSEAVVADKKRDRDRNHPFYKEESDKSFLWGRAGPLSSCSTSTSTSLDPDAAANAGAASVLPPKIKSGWRGVFRKYHQLERNWKDGNCAVKTLVSRRRVYCILFSEEKQLLWSGNAKGTIKRLDLINYYPLREIKAHDSAINCLQTLENCNTSWDDENIAYRSRSRRGEQDHVRQLKSSREETREEVAGLVPPSNDSNDLLFSCSSDNTIKVWRQSIVSDEPLSVMGEEQGGHQGPVQMIKLCDDGNKLLSCSLDQTLKLFDVNTSTCIATLKDTTAVRCVQLDKQTGCIISGGSDGMIKLWDPRLKGKGDYAADSSGPVACVYRIPTGLGKVMCLQANNSKLFVGGDSDRKHNFPIFVYNLQKLTGVVRHYGKSLIPCTSSDSYAVLKEAEFMGHSDRIWTLQASLGRLVTELLDYGLLGEGVVDLSQVWIVKTHFPERFGYKRYKVKKIILLVRNPFDTLDSYFNMVLTSSHTKSLDESEYERLQREWDQLVRREIQVWTKFYEYYLFVARSSGVPLKVVRYEDLMTRRWHTMRGLICFLYDLKSLKGTHIPSHPVEMEFWFLKRVEKEALLNQGGKLGKHHSRLNSARSRERASSASSSSQPFASGSADEEAAALDDRGESSNDDIVALNASSNSSINAVGDNDNDDNKSSNSNNDEESSSRDERAGAVALMPSPQQRRATLSQSTNSSSSGSGPSEAVVADKKRDRDRNHPFYKEESDKSFLWGRAGPLSSCSTSTSTSLDPDAAAAVAANAGAASVLPPKIKSGWRGVFRKYHQLERNWKDGNCAVKTLVSRRRVYCILFSEEKQLLWSGNAKGTIKRLDLINYYPLREIKAHDSAINCLQTLENCNTSWDDENIAYRRAAAAAAAQDSHSLDREQDHVRQLKSSREETREEVAGLVPPSNDSNDLLFSCSSDNTIKVWRQSIVSDEPLSVMGEEQGGHQGPVQMIKLCDDGNKLLSCSLDQTLKLFDVNTSTCIATLKDTTAVRCVQLDKQTGCIISGGSDGMIKLWDPRLKGKGDYAADSSGPVACVYRIPTGLGKVMCLQANNSKLFVGGDSDRKHNFPIFVYNLQKLTGVVRHYGKSLIPCTSSDSYAVLKEAEFMGHSDRIWTLQASLGRLVTGSRDGNVRVWNYSHCPNAADSVDRKESGSYILGGREEVAATPPPRFMREDEVAQNPPVALASYPRSGNSLLRVLLEKVTGHITGSDTRPDRKLSRELLDYGLLGEGVVDLSQVWIVKTHFPERFGYKRYKVKKIILLVRNPFDTLDSYFNMVLTSSHTKSLDESEYERLQREWDQLVRREIQVWTKFYEYYLFVARSSGVPLKVVRYEDLMTRRWHTMRGLICFLYDLKSLKGTVYEERIQALATHELTQSHQAYKPRKGKVDHSLAHFSEDQKSFILKLTRDVLCYFGYSKYLDLLRAPSPSPAAVGGSEPTVAPDLTQKNESGGKSESESEDPERKEKRRTEKEEIVAYILKNYQDSRIYLTPGLLHVNFGLPLREVSPTDPFGRGMSWKKEVLALKPVALEQPTNNQQ</sequence>
<dbReference type="Gene3D" id="3.40.50.300">
    <property type="entry name" value="P-loop containing nucleotide triphosphate hydrolases"/>
    <property type="match status" value="2"/>
</dbReference>
<keyword evidence="1 3" id="KW-0853">WD repeat</keyword>
<feature type="compositionally biased region" description="Low complexity" evidence="4">
    <location>
        <begin position="914"/>
        <end position="927"/>
    </location>
</feature>
<feature type="region of interest" description="Disordered" evidence="4">
    <location>
        <begin position="893"/>
        <end position="1034"/>
    </location>
</feature>
<dbReference type="InterPro" id="IPR027417">
    <property type="entry name" value="P-loop_NTPase"/>
</dbReference>
<dbReference type="PROSITE" id="PS50294">
    <property type="entry name" value="WD_REPEATS_REGION"/>
    <property type="match status" value="1"/>
</dbReference>
<feature type="repeat" description="WD" evidence="3">
    <location>
        <begin position="588"/>
        <end position="620"/>
    </location>
</feature>
<feature type="compositionally biased region" description="Basic and acidic residues" evidence="4">
    <location>
        <begin position="323"/>
        <end position="335"/>
    </location>
</feature>
<feature type="compositionally biased region" description="Low complexity" evidence="4">
    <location>
        <begin position="948"/>
        <end position="959"/>
    </location>
</feature>
<feature type="domain" description="F-box" evidence="5">
    <location>
        <begin position="121"/>
        <end position="168"/>
    </location>
</feature>
<feature type="repeat" description="WD" evidence="3">
    <location>
        <begin position="1258"/>
        <end position="1299"/>
    </location>
</feature>
<dbReference type="InterPro" id="IPR036047">
    <property type="entry name" value="F-box-like_dom_sf"/>
</dbReference>
<dbReference type="InterPro" id="IPR015943">
    <property type="entry name" value="WD40/YVTN_repeat-like_dom_sf"/>
</dbReference>
<feature type="compositionally biased region" description="Low complexity" evidence="4">
    <location>
        <begin position="217"/>
        <end position="230"/>
    </location>
</feature>
<dbReference type="InterPro" id="IPR036322">
    <property type="entry name" value="WD40_repeat_dom_sf"/>
</dbReference>
<feature type="compositionally biased region" description="Basic and acidic residues" evidence="4">
    <location>
        <begin position="1764"/>
        <end position="1783"/>
    </location>
</feature>
<evidence type="ECO:0000256" key="1">
    <source>
        <dbReference type="ARBA" id="ARBA00022574"/>
    </source>
</evidence>
<dbReference type="PANTHER" id="PTHR19848:SF8">
    <property type="entry name" value="F-BOX AND WD REPEAT DOMAIN CONTAINING 7"/>
    <property type="match status" value="1"/>
</dbReference>
<name>L8GMS8_ACACF</name>
<dbReference type="Gene3D" id="2.130.10.10">
    <property type="entry name" value="YVTN repeat-like/Quinoprotein amine dehydrogenase"/>
    <property type="match status" value="3"/>
</dbReference>
<feature type="compositionally biased region" description="Low complexity" evidence="4">
    <location>
        <begin position="251"/>
        <end position="262"/>
    </location>
</feature>
<dbReference type="Gene3D" id="1.20.1280.50">
    <property type="match status" value="1"/>
</dbReference>
<dbReference type="Pfam" id="PF12937">
    <property type="entry name" value="F-box-like"/>
    <property type="match status" value="1"/>
</dbReference>
<dbReference type="Pfam" id="PF00685">
    <property type="entry name" value="Sulfotransfer_1"/>
    <property type="match status" value="1"/>
</dbReference>
<dbReference type="SUPFAM" id="SSF50978">
    <property type="entry name" value="WD40 repeat-like"/>
    <property type="match status" value="2"/>
</dbReference>
<dbReference type="GeneID" id="14914975"/>
<reference evidence="6 7" key="1">
    <citation type="journal article" date="2013" name="Genome Biol.">
        <title>Genome of Acanthamoeba castellanii highlights extensive lateral gene transfer and early evolution of tyrosine kinase signaling.</title>
        <authorList>
            <person name="Clarke M."/>
            <person name="Lohan A.J."/>
            <person name="Liu B."/>
            <person name="Lagkouvardos I."/>
            <person name="Roy S."/>
            <person name="Zafar N."/>
            <person name="Bertelli C."/>
            <person name="Schilde C."/>
            <person name="Kianianmomeni A."/>
            <person name="Burglin T.R."/>
            <person name="Frech C."/>
            <person name="Turcotte B."/>
            <person name="Kopec K.O."/>
            <person name="Synnott J.M."/>
            <person name="Choo C."/>
            <person name="Paponov I."/>
            <person name="Finkler A."/>
            <person name="Soon Heng Tan C."/>
            <person name="Hutchins A.P."/>
            <person name="Weinmeier T."/>
            <person name="Rattei T."/>
            <person name="Chu J.S."/>
            <person name="Gimenez G."/>
            <person name="Irimia M."/>
            <person name="Rigden D.J."/>
            <person name="Fitzpatrick D.A."/>
            <person name="Lorenzo-Morales J."/>
            <person name="Bateman A."/>
            <person name="Chiu C.H."/>
            <person name="Tang P."/>
            <person name="Hegemann P."/>
            <person name="Fromm H."/>
            <person name="Raoult D."/>
            <person name="Greub G."/>
            <person name="Miranda-Saavedra D."/>
            <person name="Chen N."/>
            <person name="Nash P."/>
            <person name="Ginger M.L."/>
            <person name="Horn M."/>
            <person name="Schaap P."/>
            <person name="Caler L."/>
            <person name="Loftus B."/>
        </authorList>
    </citation>
    <scope>NUCLEOTIDE SEQUENCE [LARGE SCALE GENOMIC DNA]</scope>
    <source>
        <strain evidence="6 7">Neff</strain>
    </source>
</reference>
<dbReference type="Pfam" id="PF00400">
    <property type="entry name" value="WD40"/>
    <property type="match status" value="7"/>
</dbReference>
<dbReference type="PROSITE" id="PS50181">
    <property type="entry name" value="FBOX"/>
    <property type="match status" value="1"/>
</dbReference>
<gene>
    <name evidence="6" type="ORF">ACA1_379630</name>
</gene>
<feature type="compositionally biased region" description="Low complexity" evidence="4">
    <location>
        <begin position="1003"/>
        <end position="1016"/>
    </location>
</feature>
<dbReference type="SUPFAM" id="SSF52540">
    <property type="entry name" value="P-loop containing nucleoside triphosphate hydrolases"/>
    <property type="match status" value="2"/>
</dbReference>
<keyword evidence="7" id="KW-1185">Reference proteome</keyword>
<feature type="repeat" description="WD" evidence="3">
    <location>
        <begin position="547"/>
        <end position="588"/>
    </location>
</feature>